<dbReference type="AlphaFoldDB" id="A0A4Y2HFK0"/>
<sequence length="183" mass="19725">MRNILPNGPGHCSKTEQAYGSKKQRIEVNECYLEITTLPNGDDWTSFPELDPFSNGSVKHPHRIVSSISDISANLEKVVKVAKQVAVDVAKQVAVEVANQVAVEVVKAANQEVGKAANQEVVKIANQEVMKAANQEVASTANQEVASTANQEVANTANKEIVKAANEKNSVSGKERKKNPSYT</sequence>
<accession>A0A4Y2HFK0</accession>
<proteinExistence type="predicted"/>
<reference evidence="2 3" key="1">
    <citation type="journal article" date="2019" name="Sci. Rep.">
        <title>Orb-weaving spider Araneus ventricosus genome elucidates the spidroin gene catalogue.</title>
        <authorList>
            <person name="Kono N."/>
            <person name="Nakamura H."/>
            <person name="Ohtoshi R."/>
            <person name="Moran D.A.P."/>
            <person name="Shinohara A."/>
            <person name="Yoshida Y."/>
            <person name="Fujiwara M."/>
            <person name="Mori M."/>
            <person name="Tomita M."/>
            <person name="Arakawa K."/>
        </authorList>
    </citation>
    <scope>NUCLEOTIDE SEQUENCE [LARGE SCALE GENOMIC DNA]</scope>
</reference>
<evidence type="ECO:0000256" key="1">
    <source>
        <dbReference type="SAM" id="MobiDB-lite"/>
    </source>
</evidence>
<evidence type="ECO:0000313" key="2">
    <source>
        <dbReference type="EMBL" id="GBM64055.1"/>
    </source>
</evidence>
<dbReference type="EMBL" id="BGPR01001905">
    <property type="protein sequence ID" value="GBM64055.1"/>
    <property type="molecule type" value="Genomic_DNA"/>
</dbReference>
<protein>
    <submittedName>
        <fullName evidence="2">Uncharacterized protein</fullName>
    </submittedName>
</protein>
<keyword evidence="3" id="KW-1185">Reference proteome</keyword>
<feature type="region of interest" description="Disordered" evidence="1">
    <location>
        <begin position="164"/>
        <end position="183"/>
    </location>
</feature>
<name>A0A4Y2HFK0_ARAVE</name>
<organism evidence="2 3">
    <name type="scientific">Araneus ventricosus</name>
    <name type="common">Orbweaver spider</name>
    <name type="synonym">Epeira ventricosa</name>
    <dbReference type="NCBI Taxonomy" id="182803"/>
    <lineage>
        <taxon>Eukaryota</taxon>
        <taxon>Metazoa</taxon>
        <taxon>Ecdysozoa</taxon>
        <taxon>Arthropoda</taxon>
        <taxon>Chelicerata</taxon>
        <taxon>Arachnida</taxon>
        <taxon>Araneae</taxon>
        <taxon>Araneomorphae</taxon>
        <taxon>Entelegynae</taxon>
        <taxon>Araneoidea</taxon>
        <taxon>Araneidae</taxon>
        <taxon>Araneus</taxon>
    </lineage>
</organism>
<comment type="caution">
    <text evidence="2">The sequence shown here is derived from an EMBL/GenBank/DDBJ whole genome shotgun (WGS) entry which is preliminary data.</text>
</comment>
<dbReference type="Proteomes" id="UP000499080">
    <property type="component" value="Unassembled WGS sequence"/>
</dbReference>
<evidence type="ECO:0000313" key="3">
    <source>
        <dbReference type="Proteomes" id="UP000499080"/>
    </source>
</evidence>
<gene>
    <name evidence="2" type="ORF">AVEN_251673_1</name>
</gene>